<keyword evidence="2 8" id="KW-0812">Transmembrane</keyword>
<name>A0A9D1XT16_9BACT</name>
<dbReference type="GO" id="GO:0005886">
    <property type="term" value="C:plasma membrane"/>
    <property type="evidence" value="ECO:0007669"/>
    <property type="project" value="TreeGrafter"/>
</dbReference>
<feature type="transmembrane region" description="Helical" evidence="8">
    <location>
        <begin position="168"/>
        <end position="200"/>
    </location>
</feature>
<gene>
    <name evidence="9" type="primary">rodA</name>
    <name evidence="9" type="ORF">H9848_10100</name>
</gene>
<sequence length="481" mass="53094">MRYRTTEIWKSVDWVTILLYVIMVIAGWFSICGASYEFDNTGLFDPSGRPGMQMIWIATSFVLIFILLMLESDFFEIFAYLIYAVVIVLLVVTIFVAPNIKGSHSWLVLGPIRLQPAELAKFATALALAKFMNGYGFKLTTCKNFLIALGMIFLPMVCILLQRETGSALVYLAFFLVLYREGMTGYVLLTGICAVAYFVIGMKYSGVMAGITPLGELIVSCLVLLITTGLIGSVGKDQKTVRWILYATVGAFLAGYIVSLFVPVNFAWISLGLVGLTSLYLLYLSLRGWVRHYALIALFALGSIGFLYSVDYMFNEILESHQQIRIKVSLGLEDDPTGAGYNVNQSKIAIGSGGLTGKGFLNGTQTKLKYVPEQDTDFIFCTVGEEQGFVGASAVLLLFGAFILRLIVLAERQDNTFGRVYGYSVASIFLFHLVINVGMVTGLTPVIGIPLPFFSYGGSSLWGFTVLLFIFLRLDASRKER</sequence>
<reference evidence="9" key="2">
    <citation type="submission" date="2021-04" db="EMBL/GenBank/DDBJ databases">
        <authorList>
            <person name="Gilroy R."/>
        </authorList>
    </citation>
    <scope>NUCLEOTIDE SEQUENCE</scope>
    <source>
        <strain evidence="9">ChiHecec2B26-12326</strain>
    </source>
</reference>
<dbReference type="InterPro" id="IPR001182">
    <property type="entry name" value="FtsW/RodA"/>
</dbReference>
<dbReference type="NCBIfam" id="NF037961">
    <property type="entry name" value="RodA_shape"/>
    <property type="match status" value="2"/>
</dbReference>
<feature type="transmembrane region" description="Helical" evidence="8">
    <location>
        <begin position="293"/>
        <end position="310"/>
    </location>
</feature>
<dbReference type="PANTHER" id="PTHR30474:SF1">
    <property type="entry name" value="PEPTIDOGLYCAN GLYCOSYLTRANSFERASE MRDB"/>
    <property type="match status" value="1"/>
</dbReference>
<evidence type="ECO:0000313" key="10">
    <source>
        <dbReference type="Proteomes" id="UP000823847"/>
    </source>
</evidence>
<evidence type="ECO:0000256" key="2">
    <source>
        <dbReference type="ARBA" id="ARBA00022692"/>
    </source>
</evidence>
<keyword evidence="5 8" id="KW-0472">Membrane</keyword>
<keyword evidence="3" id="KW-0133">Cell shape</keyword>
<keyword evidence="4 8" id="KW-1133">Transmembrane helix</keyword>
<feature type="transmembrane region" description="Helical" evidence="8">
    <location>
        <begin position="243"/>
        <end position="262"/>
    </location>
</feature>
<dbReference type="GO" id="GO:0015648">
    <property type="term" value="F:lipid-linked peptidoglycan transporter activity"/>
    <property type="evidence" value="ECO:0007669"/>
    <property type="project" value="TreeGrafter"/>
</dbReference>
<protein>
    <recommendedName>
        <fullName evidence="7">Cell wall polymerase</fullName>
    </recommendedName>
    <alternativeName>
        <fullName evidence="6">Peptidoglycan polymerase</fullName>
    </alternativeName>
</protein>
<feature type="transmembrane region" description="Helical" evidence="8">
    <location>
        <begin position="145"/>
        <end position="161"/>
    </location>
</feature>
<dbReference type="PROSITE" id="PS00428">
    <property type="entry name" value="FTSW_RODA_SPOVE"/>
    <property type="match status" value="1"/>
</dbReference>
<evidence type="ECO:0000256" key="5">
    <source>
        <dbReference type="ARBA" id="ARBA00023136"/>
    </source>
</evidence>
<comment type="subcellular location">
    <subcellularLocation>
        <location evidence="1">Membrane</location>
        <topology evidence="1">Multi-pass membrane protein</topology>
    </subcellularLocation>
</comment>
<evidence type="ECO:0000256" key="8">
    <source>
        <dbReference type="SAM" id="Phobius"/>
    </source>
</evidence>
<dbReference type="Pfam" id="PF01098">
    <property type="entry name" value="FTSW_RODA_SPOVE"/>
    <property type="match status" value="2"/>
</dbReference>
<dbReference type="Proteomes" id="UP000823847">
    <property type="component" value="Unassembled WGS sequence"/>
</dbReference>
<evidence type="ECO:0000256" key="7">
    <source>
        <dbReference type="ARBA" id="ARBA00033270"/>
    </source>
</evidence>
<evidence type="ECO:0000256" key="3">
    <source>
        <dbReference type="ARBA" id="ARBA00022960"/>
    </source>
</evidence>
<feature type="transmembrane region" description="Helical" evidence="8">
    <location>
        <begin position="77"/>
        <end position="97"/>
    </location>
</feature>
<comment type="caution">
    <text evidence="9">The sequence shown here is derived from an EMBL/GenBank/DDBJ whole genome shotgun (WGS) entry which is preliminary data.</text>
</comment>
<proteinExistence type="predicted"/>
<reference evidence="9" key="1">
    <citation type="journal article" date="2021" name="PeerJ">
        <title>Extensive microbial diversity within the chicken gut microbiome revealed by metagenomics and culture.</title>
        <authorList>
            <person name="Gilroy R."/>
            <person name="Ravi A."/>
            <person name="Getino M."/>
            <person name="Pursley I."/>
            <person name="Horton D.L."/>
            <person name="Alikhan N.F."/>
            <person name="Baker D."/>
            <person name="Gharbi K."/>
            <person name="Hall N."/>
            <person name="Watson M."/>
            <person name="Adriaenssens E.M."/>
            <person name="Foster-Nyarko E."/>
            <person name="Jarju S."/>
            <person name="Secka A."/>
            <person name="Antonio M."/>
            <person name="Oren A."/>
            <person name="Chaudhuri R.R."/>
            <person name="La Ragione R."/>
            <person name="Hildebrand F."/>
            <person name="Pallen M.J."/>
        </authorList>
    </citation>
    <scope>NUCLEOTIDE SEQUENCE</scope>
    <source>
        <strain evidence="9">ChiHecec2B26-12326</strain>
    </source>
</reference>
<dbReference type="InterPro" id="IPR018365">
    <property type="entry name" value="Cell_cycle_FtsW-rel_CS"/>
</dbReference>
<feature type="transmembrane region" description="Helical" evidence="8">
    <location>
        <begin position="51"/>
        <end position="70"/>
    </location>
</feature>
<dbReference type="PANTHER" id="PTHR30474">
    <property type="entry name" value="CELL CYCLE PROTEIN"/>
    <property type="match status" value="1"/>
</dbReference>
<evidence type="ECO:0000256" key="1">
    <source>
        <dbReference type="ARBA" id="ARBA00004141"/>
    </source>
</evidence>
<feature type="transmembrane region" description="Helical" evidence="8">
    <location>
        <begin position="453"/>
        <end position="472"/>
    </location>
</feature>
<feature type="transmembrane region" description="Helical" evidence="8">
    <location>
        <begin position="206"/>
        <end position="231"/>
    </location>
</feature>
<evidence type="ECO:0000313" key="9">
    <source>
        <dbReference type="EMBL" id="HIX86939.1"/>
    </source>
</evidence>
<dbReference type="GO" id="GO:0051301">
    <property type="term" value="P:cell division"/>
    <property type="evidence" value="ECO:0007669"/>
    <property type="project" value="InterPro"/>
</dbReference>
<evidence type="ECO:0000256" key="6">
    <source>
        <dbReference type="ARBA" id="ARBA00032370"/>
    </source>
</evidence>
<accession>A0A9D1XT16</accession>
<feature type="transmembrane region" description="Helical" evidence="8">
    <location>
        <begin position="12"/>
        <end position="31"/>
    </location>
</feature>
<feature type="transmembrane region" description="Helical" evidence="8">
    <location>
        <begin position="388"/>
        <end position="408"/>
    </location>
</feature>
<dbReference type="GO" id="GO:0032153">
    <property type="term" value="C:cell division site"/>
    <property type="evidence" value="ECO:0007669"/>
    <property type="project" value="TreeGrafter"/>
</dbReference>
<feature type="transmembrane region" description="Helical" evidence="8">
    <location>
        <begin position="268"/>
        <end position="286"/>
    </location>
</feature>
<feature type="transmembrane region" description="Helical" evidence="8">
    <location>
        <begin position="420"/>
        <end position="447"/>
    </location>
</feature>
<dbReference type="AlphaFoldDB" id="A0A9D1XT16"/>
<dbReference type="EMBL" id="DXEN01000076">
    <property type="protein sequence ID" value="HIX86939.1"/>
    <property type="molecule type" value="Genomic_DNA"/>
</dbReference>
<dbReference type="GO" id="GO:0008360">
    <property type="term" value="P:regulation of cell shape"/>
    <property type="evidence" value="ECO:0007669"/>
    <property type="project" value="UniProtKB-KW"/>
</dbReference>
<evidence type="ECO:0000256" key="4">
    <source>
        <dbReference type="ARBA" id="ARBA00022989"/>
    </source>
</evidence>
<organism evidence="9 10">
    <name type="scientific">Candidatus Parabacteroides intestinigallinarum</name>
    <dbReference type="NCBI Taxonomy" id="2838722"/>
    <lineage>
        <taxon>Bacteria</taxon>
        <taxon>Pseudomonadati</taxon>
        <taxon>Bacteroidota</taxon>
        <taxon>Bacteroidia</taxon>
        <taxon>Bacteroidales</taxon>
        <taxon>Tannerellaceae</taxon>
        <taxon>Parabacteroides</taxon>
    </lineage>
</organism>